<evidence type="ECO:0000256" key="10">
    <source>
        <dbReference type="RuleBase" id="RU003826"/>
    </source>
</evidence>
<feature type="binding site" evidence="9">
    <location>
        <begin position="22"/>
        <end position="26"/>
    </location>
    <ligand>
        <name>4-amino-2-methyl-5-(diphosphooxymethyl)pyrimidine</name>
        <dbReference type="ChEBI" id="CHEBI:57841"/>
    </ligand>
</feature>
<comment type="catalytic activity">
    <reaction evidence="8 9 10">
        <text>2-[(2R,5Z)-2-carboxy-4-methylthiazol-5(2H)-ylidene]ethyl phosphate + 4-amino-2-methyl-5-(diphosphooxymethyl)pyrimidine + 2 H(+) = thiamine phosphate + CO2 + diphosphate</text>
        <dbReference type="Rhea" id="RHEA:47844"/>
        <dbReference type="ChEBI" id="CHEBI:15378"/>
        <dbReference type="ChEBI" id="CHEBI:16526"/>
        <dbReference type="ChEBI" id="CHEBI:33019"/>
        <dbReference type="ChEBI" id="CHEBI:37575"/>
        <dbReference type="ChEBI" id="CHEBI:57841"/>
        <dbReference type="ChEBI" id="CHEBI:62899"/>
        <dbReference type="EC" id="2.5.1.3"/>
    </reaction>
</comment>
<keyword evidence="3 9" id="KW-0479">Metal-binding</keyword>
<feature type="binding site" evidence="9">
    <location>
        <position position="78"/>
    </location>
    <ligand>
        <name>Mg(2+)</name>
        <dbReference type="ChEBI" id="CHEBI:18420"/>
    </ligand>
</feature>
<evidence type="ECO:0000256" key="8">
    <source>
        <dbReference type="ARBA" id="ARBA00047883"/>
    </source>
</evidence>
<evidence type="ECO:0000256" key="2">
    <source>
        <dbReference type="ARBA" id="ARBA00022679"/>
    </source>
</evidence>
<feature type="binding site" evidence="9">
    <location>
        <begin position="124"/>
        <end position="126"/>
    </location>
    <ligand>
        <name>2-[(2R,5Z)-2-carboxy-4-methylthiazol-5(2H)-ylidene]ethyl phosphate</name>
        <dbReference type="ChEBI" id="CHEBI:62899"/>
    </ligand>
</feature>
<dbReference type="NCBIfam" id="TIGR00693">
    <property type="entry name" value="thiE"/>
    <property type="match status" value="1"/>
</dbReference>
<dbReference type="AlphaFoldDB" id="A0A0R2LMN5"/>
<feature type="binding site" evidence="9">
    <location>
        <position position="58"/>
    </location>
    <ligand>
        <name>4-amino-2-methyl-5-(diphosphooxymethyl)pyrimidine</name>
        <dbReference type="ChEBI" id="CHEBI:57841"/>
    </ligand>
</feature>
<dbReference type="GO" id="GO:0004789">
    <property type="term" value="F:thiamine-phosphate diphosphorylase activity"/>
    <property type="evidence" value="ECO:0007669"/>
    <property type="project" value="UniProtKB-UniRule"/>
</dbReference>
<keyword evidence="2 9" id="KW-0808">Transferase</keyword>
<dbReference type="GO" id="GO:0005737">
    <property type="term" value="C:cytoplasm"/>
    <property type="evidence" value="ECO:0007669"/>
    <property type="project" value="TreeGrafter"/>
</dbReference>
<evidence type="ECO:0000256" key="1">
    <source>
        <dbReference type="ARBA" id="ARBA00005165"/>
    </source>
</evidence>
<protein>
    <recommendedName>
        <fullName evidence="9">Thiamine-phosphate synthase</fullName>
        <shortName evidence="9">TP synthase</shortName>
        <shortName evidence="9">TPS</shortName>
        <ecNumber evidence="9">2.5.1.3</ecNumber>
    </recommendedName>
    <alternativeName>
        <fullName evidence="9">Thiamine-phosphate pyrophosphorylase</fullName>
        <shortName evidence="9">TMP pyrophosphorylase</shortName>
        <shortName evidence="9">TMP-PPase</shortName>
    </alternativeName>
</protein>
<dbReference type="SUPFAM" id="SSF51391">
    <property type="entry name" value="Thiamin phosphate synthase"/>
    <property type="match status" value="1"/>
</dbReference>
<dbReference type="GO" id="GO:0009229">
    <property type="term" value="P:thiamine diphosphate biosynthetic process"/>
    <property type="evidence" value="ECO:0007669"/>
    <property type="project" value="UniProtKB-UniRule"/>
</dbReference>
<evidence type="ECO:0000256" key="7">
    <source>
        <dbReference type="ARBA" id="ARBA00047851"/>
    </source>
</evidence>
<comment type="caution">
    <text evidence="13">The sequence shown here is derived from an EMBL/GenBank/DDBJ whole genome shotgun (WGS) entry which is preliminary data.</text>
</comment>
<feature type="binding site" evidence="9">
    <location>
        <begin position="175"/>
        <end position="176"/>
    </location>
    <ligand>
        <name>2-[(2R,5Z)-2-carboxy-4-methylthiazol-5(2H)-ylidene]ethyl phosphate</name>
        <dbReference type="ChEBI" id="CHEBI:62899"/>
    </ligand>
</feature>
<sequence>MPNDNLYRVVGQALEAGITAYQFRDKGTASQFNEDERFKVALRLRKLCAEYQVPFIVDDDVKLAVALRADGIHVGQSDEKIEQVISEVGNEMFIGLSCSNETELKDAEQVRGIAYYGCGPVYTTVSKADASPVIGTNGLSRLVKLAHRPVVAIGGITTKTAKKVRQTGAKGAAVISEIAQSPDIFLTVRQLKG</sequence>
<dbReference type="GO" id="GO:0009228">
    <property type="term" value="P:thiamine biosynthetic process"/>
    <property type="evidence" value="ECO:0007669"/>
    <property type="project" value="UniProtKB-KW"/>
</dbReference>
<evidence type="ECO:0000256" key="9">
    <source>
        <dbReference type="HAMAP-Rule" id="MF_00097"/>
    </source>
</evidence>
<evidence type="ECO:0000313" key="14">
    <source>
        <dbReference type="Proteomes" id="UP000051886"/>
    </source>
</evidence>
<evidence type="ECO:0000313" key="13">
    <source>
        <dbReference type="EMBL" id="KRO00672.1"/>
    </source>
</evidence>
<keyword evidence="5 9" id="KW-0784">Thiamine biosynthesis</keyword>
<comment type="catalytic activity">
    <reaction evidence="6 9 10">
        <text>4-methyl-5-(2-phosphooxyethyl)-thiazole + 4-amino-2-methyl-5-(diphosphooxymethyl)pyrimidine + H(+) = thiamine phosphate + diphosphate</text>
        <dbReference type="Rhea" id="RHEA:22328"/>
        <dbReference type="ChEBI" id="CHEBI:15378"/>
        <dbReference type="ChEBI" id="CHEBI:33019"/>
        <dbReference type="ChEBI" id="CHEBI:37575"/>
        <dbReference type="ChEBI" id="CHEBI:57841"/>
        <dbReference type="ChEBI" id="CHEBI:58296"/>
        <dbReference type="EC" id="2.5.1.3"/>
    </reaction>
</comment>
<evidence type="ECO:0000256" key="4">
    <source>
        <dbReference type="ARBA" id="ARBA00022842"/>
    </source>
</evidence>
<evidence type="ECO:0000256" key="11">
    <source>
        <dbReference type="RuleBase" id="RU004253"/>
    </source>
</evidence>
<dbReference type="PANTHER" id="PTHR20857:SF15">
    <property type="entry name" value="THIAMINE-PHOSPHATE SYNTHASE"/>
    <property type="match status" value="1"/>
</dbReference>
<accession>A0A0R2LMN5</accession>
<feature type="binding site" evidence="9">
    <location>
        <position position="59"/>
    </location>
    <ligand>
        <name>Mg(2+)</name>
        <dbReference type="ChEBI" id="CHEBI:18420"/>
    </ligand>
</feature>
<dbReference type="InterPro" id="IPR013785">
    <property type="entry name" value="Aldolase_TIM"/>
</dbReference>
<dbReference type="InterPro" id="IPR034291">
    <property type="entry name" value="TMP_synthase"/>
</dbReference>
<dbReference type="InterPro" id="IPR022998">
    <property type="entry name" value="ThiamineP_synth_TenI"/>
</dbReference>
<dbReference type="CDD" id="cd00564">
    <property type="entry name" value="TMP_TenI"/>
    <property type="match status" value="1"/>
</dbReference>
<dbReference type="InterPro" id="IPR036206">
    <property type="entry name" value="ThiamineP_synth_sf"/>
</dbReference>
<feature type="binding site" evidence="9">
    <location>
        <position position="155"/>
    </location>
    <ligand>
        <name>2-[(2R,5Z)-2-carboxy-4-methylthiazol-5(2H)-ylidene]ethyl phosphate</name>
        <dbReference type="ChEBI" id="CHEBI:62899"/>
    </ligand>
</feature>
<keyword evidence="14" id="KW-1185">Reference proteome</keyword>
<dbReference type="PATRIC" id="fig|449659.4.peg.1364"/>
<dbReference type="UniPathway" id="UPA00060">
    <property type="reaction ID" value="UER00141"/>
</dbReference>
<dbReference type="Pfam" id="PF02581">
    <property type="entry name" value="TMP-TENI"/>
    <property type="match status" value="1"/>
</dbReference>
<dbReference type="EC" id="2.5.1.3" evidence="9"/>
<comment type="catalytic activity">
    <reaction evidence="7 9 10">
        <text>2-(2-carboxy-4-methylthiazol-5-yl)ethyl phosphate + 4-amino-2-methyl-5-(diphosphooxymethyl)pyrimidine + 2 H(+) = thiamine phosphate + CO2 + diphosphate</text>
        <dbReference type="Rhea" id="RHEA:47848"/>
        <dbReference type="ChEBI" id="CHEBI:15378"/>
        <dbReference type="ChEBI" id="CHEBI:16526"/>
        <dbReference type="ChEBI" id="CHEBI:33019"/>
        <dbReference type="ChEBI" id="CHEBI:37575"/>
        <dbReference type="ChEBI" id="CHEBI:57841"/>
        <dbReference type="ChEBI" id="CHEBI:62890"/>
        <dbReference type="EC" id="2.5.1.3"/>
    </reaction>
</comment>
<feature type="binding site" evidence="9">
    <location>
        <position position="97"/>
    </location>
    <ligand>
        <name>4-amino-2-methyl-5-(diphosphooxymethyl)pyrimidine</name>
        <dbReference type="ChEBI" id="CHEBI:57841"/>
    </ligand>
</feature>
<keyword evidence="4 9" id="KW-0460">Magnesium</keyword>
<name>A0A0R2LMN5_9LACO</name>
<feature type="binding site" evidence="9">
    <location>
        <position position="127"/>
    </location>
    <ligand>
        <name>4-amino-2-methyl-5-(diphosphooxymethyl)pyrimidine</name>
        <dbReference type="ChEBI" id="CHEBI:57841"/>
    </ligand>
</feature>
<comment type="cofactor">
    <cofactor evidence="9">
        <name>Mg(2+)</name>
        <dbReference type="ChEBI" id="CHEBI:18420"/>
    </cofactor>
    <text evidence="9">Binds 1 Mg(2+) ion per subunit.</text>
</comment>
<evidence type="ECO:0000256" key="6">
    <source>
        <dbReference type="ARBA" id="ARBA00047334"/>
    </source>
</evidence>
<dbReference type="STRING" id="449659.IV66_GL001347"/>
<dbReference type="PANTHER" id="PTHR20857">
    <property type="entry name" value="THIAMINE-PHOSPHATE PYROPHOSPHORYLASE"/>
    <property type="match status" value="1"/>
</dbReference>
<comment type="function">
    <text evidence="9">Condenses 4-methyl-5-(beta-hydroxyethyl)thiazole monophosphate (THZ-P) and 2-methyl-4-amino-5-hydroxymethyl pyrimidine pyrophosphate (HMP-PP) to form thiamine monophosphate (TMP).</text>
</comment>
<proteinExistence type="inferred from homology"/>
<dbReference type="Proteomes" id="UP000051886">
    <property type="component" value="Unassembled WGS sequence"/>
</dbReference>
<feature type="domain" description="Thiamine phosphate synthase/TenI" evidence="12">
    <location>
        <begin position="3"/>
        <end position="178"/>
    </location>
</feature>
<comment type="similarity">
    <text evidence="9 10">Belongs to the thiamine-phosphate synthase family.</text>
</comment>
<evidence type="ECO:0000256" key="5">
    <source>
        <dbReference type="ARBA" id="ARBA00022977"/>
    </source>
</evidence>
<evidence type="ECO:0000256" key="3">
    <source>
        <dbReference type="ARBA" id="ARBA00022723"/>
    </source>
</evidence>
<dbReference type="GO" id="GO:0000287">
    <property type="term" value="F:magnesium ion binding"/>
    <property type="evidence" value="ECO:0007669"/>
    <property type="project" value="UniProtKB-UniRule"/>
</dbReference>
<organism evidence="13 14">
    <name type="scientific">Ligilactobacillus pobuzihii</name>
    <dbReference type="NCBI Taxonomy" id="449659"/>
    <lineage>
        <taxon>Bacteria</taxon>
        <taxon>Bacillati</taxon>
        <taxon>Bacillota</taxon>
        <taxon>Bacilli</taxon>
        <taxon>Lactobacillales</taxon>
        <taxon>Lactobacillaceae</taxon>
        <taxon>Ligilactobacillus</taxon>
    </lineage>
</organism>
<dbReference type="EMBL" id="JQCN01000018">
    <property type="protein sequence ID" value="KRO00672.1"/>
    <property type="molecule type" value="Genomic_DNA"/>
</dbReference>
<dbReference type="FunFam" id="3.20.20.70:FF:000096">
    <property type="entry name" value="Thiamine-phosphate synthase"/>
    <property type="match status" value="1"/>
</dbReference>
<comment type="pathway">
    <text evidence="1 9 11">Cofactor biosynthesis; thiamine diphosphate biosynthesis; thiamine phosphate from 4-amino-2-methyl-5-diphosphomethylpyrimidine and 4-methyl-5-(2-phosphoethyl)-thiazole: step 1/1.</text>
</comment>
<dbReference type="Gene3D" id="3.20.20.70">
    <property type="entry name" value="Aldolase class I"/>
    <property type="match status" value="1"/>
</dbReference>
<reference evidence="13 14" key="1">
    <citation type="journal article" date="2015" name="Genome Announc.">
        <title>Expanding the biotechnology potential of lactobacilli through comparative genomics of 213 strains and associated genera.</title>
        <authorList>
            <person name="Sun Z."/>
            <person name="Harris H.M."/>
            <person name="McCann A."/>
            <person name="Guo C."/>
            <person name="Argimon S."/>
            <person name="Zhang W."/>
            <person name="Yang X."/>
            <person name="Jeffery I.B."/>
            <person name="Cooney J.C."/>
            <person name="Kagawa T.F."/>
            <person name="Liu W."/>
            <person name="Song Y."/>
            <person name="Salvetti E."/>
            <person name="Wrobel A."/>
            <person name="Rasinkangas P."/>
            <person name="Parkhill J."/>
            <person name="Rea M.C."/>
            <person name="O'Sullivan O."/>
            <person name="Ritari J."/>
            <person name="Douillard F.P."/>
            <person name="Paul Ross R."/>
            <person name="Yang R."/>
            <person name="Briner A.E."/>
            <person name="Felis G.E."/>
            <person name="de Vos W.M."/>
            <person name="Barrangou R."/>
            <person name="Klaenhammer T.R."/>
            <person name="Caufield P.W."/>
            <person name="Cui Y."/>
            <person name="Zhang H."/>
            <person name="O'Toole P.W."/>
        </authorList>
    </citation>
    <scope>NUCLEOTIDE SEQUENCE [LARGE SCALE GENOMIC DNA]</scope>
    <source>
        <strain evidence="13 14">NBRC 103219</strain>
    </source>
</reference>
<dbReference type="HAMAP" id="MF_00097">
    <property type="entry name" value="TMP_synthase"/>
    <property type="match status" value="1"/>
</dbReference>
<gene>
    <name evidence="9" type="primary">thiE</name>
    <name evidence="13" type="ORF">IV66_GL001347</name>
</gene>
<evidence type="ECO:0000259" key="12">
    <source>
        <dbReference type="Pfam" id="PF02581"/>
    </source>
</evidence>